<name>A0A0C9XPA1_9AGAR</name>
<keyword evidence="1" id="KW-0812">Transmembrane</keyword>
<evidence type="ECO:0008006" key="4">
    <source>
        <dbReference type="Google" id="ProtNLM"/>
    </source>
</evidence>
<evidence type="ECO:0000256" key="1">
    <source>
        <dbReference type="SAM" id="Phobius"/>
    </source>
</evidence>
<accession>A0A0C9XPA1</accession>
<evidence type="ECO:0000313" key="3">
    <source>
        <dbReference type="Proteomes" id="UP000054477"/>
    </source>
</evidence>
<feature type="transmembrane region" description="Helical" evidence="1">
    <location>
        <begin position="44"/>
        <end position="68"/>
    </location>
</feature>
<dbReference type="OrthoDB" id="192748at2759"/>
<sequence>MIFGSLTRKHALILQRRLSTSQRSSGAPVHRIPKPEGEDFRPPWVYLMSRLVSFTVIPAVAFYSVFFYDFGDREHVFQPARRWAARLHTSFVTLSPAEEGLIKADDETRDK</sequence>
<dbReference type="AlphaFoldDB" id="A0A0C9XPA1"/>
<reference evidence="2 3" key="1">
    <citation type="submission" date="2014-04" db="EMBL/GenBank/DDBJ databases">
        <authorList>
            <consortium name="DOE Joint Genome Institute"/>
            <person name="Kuo A."/>
            <person name="Kohler A."/>
            <person name="Nagy L.G."/>
            <person name="Floudas D."/>
            <person name="Copeland A."/>
            <person name="Barry K.W."/>
            <person name="Cichocki N."/>
            <person name="Veneault-Fourrey C."/>
            <person name="LaButti K."/>
            <person name="Lindquist E.A."/>
            <person name="Lipzen A."/>
            <person name="Lundell T."/>
            <person name="Morin E."/>
            <person name="Murat C."/>
            <person name="Sun H."/>
            <person name="Tunlid A."/>
            <person name="Henrissat B."/>
            <person name="Grigoriev I.V."/>
            <person name="Hibbett D.S."/>
            <person name="Martin F."/>
            <person name="Nordberg H.P."/>
            <person name="Cantor M.N."/>
            <person name="Hua S.X."/>
        </authorList>
    </citation>
    <scope>NUCLEOTIDE SEQUENCE [LARGE SCALE GENOMIC DNA]</scope>
    <source>
        <strain evidence="2 3">LaAM-08-1</strain>
    </source>
</reference>
<evidence type="ECO:0000313" key="2">
    <source>
        <dbReference type="EMBL" id="KIK03344.1"/>
    </source>
</evidence>
<gene>
    <name evidence="2" type="ORF">K443DRAFT_676829</name>
</gene>
<reference evidence="3" key="2">
    <citation type="submission" date="2015-01" db="EMBL/GenBank/DDBJ databases">
        <title>Evolutionary Origins and Diversification of the Mycorrhizal Mutualists.</title>
        <authorList>
            <consortium name="DOE Joint Genome Institute"/>
            <consortium name="Mycorrhizal Genomics Consortium"/>
            <person name="Kohler A."/>
            <person name="Kuo A."/>
            <person name="Nagy L.G."/>
            <person name="Floudas D."/>
            <person name="Copeland A."/>
            <person name="Barry K.W."/>
            <person name="Cichocki N."/>
            <person name="Veneault-Fourrey C."/>
            <person name="LaButti K."/>
            <person name="Lindquist E.A."/>
            <person name="Lipzen A."/>
            <person name="Lundell T."/>
            <person name="Morin E."/>
            <person name="Murat C."/>
            <person name="Riley R."/>
            <person name="Ohm R."/>
            <person name="Sun H."/>
            <person name="Tunlid A."/>
            <person name="Henrissat B."/>
            <person name="Grigoriev I.V."/>
            <person name="Hibbett D.S."/>
            <person name="Martin F."/>
        </authorList>
    </citation>
    <scope>NUCLEOTIDE SEQUENCE [LARGE SCALE GENOMIC DNA]</scope>
    <source>
        <strain evidence="3">LaAM-08-1</strain>
    </source>
</reference>
<dbReference type="STRING" id="1095629.A0A0C9XPA1"/>
<protein>
    <recommendedName>
        <fullName evidence="4">Transmembrane protein</fullName>
    </recommendedName>
</protein>
<proteinExistence type="predicted"/>
<dbReference type="EMBL" id="KN838581">
    <property type="protein sequence ID" value="KIK03344.1"/>
    <property type="molecule type" value="Genomic_DNA"/>
</dbReference>
<keyword evidence="1" id="KW-1133">Transmembrane helix</keyword>
<keyword evidence="1" id="KW-0472">Membrane</keyword>
<dbReference type="HOGENOM" id="CLU_154017_0_0_1"/>
<organism evidence="2 3">
    <name type="scientific">Laccaria amethystina LaAM-08-1</name>
    <dbReference type="NCBI Taxonomy" id="1095629"/>
    <lineage>
        <taxon>Eukaryota</taxon>
        <taxon>Fungi</taxon>
        <taxon>Dikarya</taxon>
        <taxon>Basidiomycota</taxon>
        <taxon>Agaricomycotina</taxon>
        <taxon>Agaricomycetes</taxon>
        <taxon>Agaricomycetidae</taxon>
        <taxon>Agaricales</taxon>
        <taxon>Agaricineae</taxon>
        <taxon>Hydnangiaceae</taxon>
        <taxon>Laccaria</taxon>
    </lineage>
</organism>
<dbReference type="Proteomes" id="UP000054477">
    <property type="component" value="Unassembled WGS sequence"/>
</dbReference>
<keyword evidence="3" id="KW-1185">Reference proteome</keyword>